<evidence type="ECO:0000256" key="1">
    <source>
        <dbReference type="SAM" id="MobiDB-lite"/>
    </source>
</evidence>
<sequence length="51" mass="5299">EAPPGALPDARLPAASGQGARRAPELDHPPVRRLALPARLQAPGVQQAPFL</sequence>
<reference evidence="2" key="1">
    <citation type="submission" date="2020-02" db="EMBL/GenBank/DDBJ databases">
        <authorList>
            <person name="Meier V. D."/>
        </authorList>
    </citation>
    <scope>NUCLEOTIDE SEQUENCE</scope>
    <source>
        <strain evidence="2">AVDCRST_MAG77</strain>
    </source>
</reference>
<dbReference type="AlphaFoldDB" id="A0A6J4JNC2"/>
<feature type="non-terminal residue" evidence="2">
    <location>
        <position position="51"/>
    </location>
</feature>
<protein>
    <submittedName>
        <fullName evidence="2">Uncharacterized protein</fullName>
    </submittedName>
</protein>
<proteinExistence type="predicted"/>
<feature type="non-terminal residue" evidence="2">
    <location>
        <position position="1"/>
    </location>
</feature>
<organism evidence="2">
    <name type="scientific">uncultured Chloroflexota bacterium</name>
    <dbReference type="NCBI Taxonomy" id="166587"/>
    <lineage>
        <taxon>Bacteria</taxon>
        <taxon>Bacillati</taxon>
        <taxon>Chloroflexota</taxon>
        <taxon>environmental samples</taxon>
    </lineage>
</organism>
<name>A0A6J4JNC2_9CHLR</name>
<feature type="region of interest" description="Disordered" evidence="1">
    <location>
        <begin position="1"/>
        <end position="28"/>
    </location>
</feature>
<evidence type="ECO:0000313" key="2">
    <source>
        <dbReference type="EMBL" id="CAA9283020.1"/>
    </source>
</evidence>
<dbReference type="EMBL" id="CADCTC010000212">
    <property type="protein sequence ID" value="CAA9283020.1"/>
    <property type="molecule type" value="Genomic_DNA"/>
</dbReference>
<accession>A0A6J4JNC2</accession>
<gene>
    <name evidence="2" type="ORF">AVDCRST_MAG77-4028</name>
</gene>